<keyword evidence="1" id="KW-0472">Membrane</keyword>
<keyword evidence="1" id="KW-0812">Transmembrane</keyword>
<sequence>MQRQGGVEHQNISDWDNQNPYLNESILQILDEVSILTSKANVLEINSNNETRGANIQLNDFISSSRYWVVYVLTPICFIVGVLCNAENRVTITVIALGVLYFICQLPTNLLIAYKLVYKPTARSPGEMILLELRSIFNLLSGINSTCTVLLFIALNQNYRKYFCGICYRRRPTNFYANAFRSPRVGLRVGLHAADGAIELNNIVDGRY</sequence>
<feature type="transmembrane region" description="Helical" evidence="1">
    <location>
        <begin position="136"/>
        <end position="155"/>
    </location>
</feature>
<dbReference type="EMBL" id="CAXLJM020000116">
    <property type="protein sequence ID" value="CAL8137202.1"/>
    <property type="molecule type" value="Genomic_DNA"/>
</dbReference>
<evidence type="ECO:0000313" key="2">
    <source>
        <dbReference type="EMBL" id="CAL8137202.1"/>
    </source>
</evidence>
<feature type="transmembrane region" description="Helical" evidence="1">
    <location>
        <begin position="68"/>
        <end position="86"/>
    </location>
</feature>
<name>A0ABP1RW82_9HEXA</name>
<accession>A0ABP1RW82</accession>
<dbReference type="Proteomes" id="UP001642540">
    <property type="component" value="Unassembled WGS sequence"/>
</dbReference>
<proteinExistence type="predicted"/>
<dbReference type="Gene3D" id="1.20.1070.10">
    <property type="entry name" value="Rhodopsin 7-helix transmembrane proteins"/>
    <property type="match status" value="1"/>
</dbReference>
<evidence type="ECO:0000313" key="3">
    <source>
        <dbReference type="Proteomes" id="UP001642540"/>
    </source>
</evidence>
<protein>
    <submittedName>
        <fullName evidence="2">Uncharacterized protein</fullName>
    </submittedName>
</protein>
<comment type="caution">
    <text evidence="2">The sequence shown here is derived from an EMBL/GenBank/DDBJ whole genome shotgun (WGS) entry which is preliminary data.</text>
</comment>
<evidence type="ECO:0000256" key="1">
    <source>
        <dbReference type="SAM" id="Phobius"/>
    </source>
</evidence>
<organism evidence="2 3">
    <name type="scientific">Orchesella dallaii</name>
    <dbReference type="NCBI Taxonomy" id="48710"/>
    <lineage>
        <taxon>Eukaryota</taxon>
        <taxon>Metazoa</taxon>
        <taxon>Ecdysozoa</taxon>
        <taxon>Arthropoda</taxon>
        <taxon>Hexapoda</taxon>
        <taxon>Collembola</taxon>
        <taxon>Entomobryomorpha</taxon>
        <taxon>Entomobryoidea</taxon>
        <taxon>Orchesellidae</taxon>
        <taxon>Orchesellinae</taxon>
        <taxon>Orchesella</taxon>
    </lineage>
</organism>
<feature type="transmembrane region" description="Helical" evidence="1">
    <location>
        <begin position="93"/>
        <end position="116"/>
    </location>
</feature>
<reference evidence="2 3" key="1">
    <citation type="submission" date="2024-08" db="EMBL/GenBank/DDBJ databases">
        <authorList>
            <person name="Cucini C."/>
            <person name="Frati F."/>
        </authorList>
    </citation>
    <scope>NUCLEOTIDE SEQUENCE [LARGE SCALE GENOMIC DNA]</scope>
</reference>
<keyword evidence="3" id="KW-1185">Reference proteome</keyword>
<gene>
    <name evidence="2" type="ORF">ODALV1_LOCUS26813</name>
</gene>
<dbReference type="SUPFAM" id="SSF81321">
    <property type="entry name" value="Family A G protein-coupled receptor-like"/>
    <property type="match status" value="1"/>
</dbReference>
<keyword evidence="1" id="KW-1133">Transmembrane helix</keyword>